<dbReference type="OrthoDB" id="10055769at2759"/>
<dbReference type="Proteomes" id="UP000824596">
    <property type="component" value="Unassembled WGS sequence"/>
</dbReference>
<feature type="region of interest" description="Disordered" evidence="2">
    <location>
        <begin position="113"/>
        <end position="194"/>
    </location>
</feature>
<dbReference type="Pfam" id="PF05183">
    <property type="entry name" value="RdRP"/>
    <property type="match status" value="2"/>
</dbReference>
<feature type="domain" description="RDRP core" evidence="3">
    <location>
        <begin position="780"/>
        <end position="955"/>
    </location>
</feature>
<dbReference type="GO" id="GO:0003723">
    <property type="term" value="F:RNA binding"/>
    <property type="evidence" value="ECO:0007669"/>
    <property type="project" value="UniProtKB-KW"/>
</dbReference>
<feature type="domain" description="RDRP core" evidence="3">
    <location>
        <begin position="382"/>
        <end position="779"/>
    </location>
</feature>
<organism evidence="4 5">
    <name type="scientific">Hirsutella rhossiliensis</name>
    <dbReference type="NCBI Taxonomy" id="111463"/>
    <lineage>
        <taxon>Eukaryota</taxon>
        <taxon>Fungi</taxon>
        <taxon>Dikarya</taxon>
        <taxon>Ascomycota</taxon>
        <taxon>Pezizomycotina</taxon>
        <taxon>Sordariomycetes</taxon>
        <taxon>Hypocreomycetidae</taxon>
        <taxon>Hypocreales</taxon>
        <taxon>Ophiocordycipitaceae</taxon>
        <taxon>Hirsutella</taxon>
    </lineage>
</organism>
<comment type="similarity">
    <text evidence="1">Belongs to the RdRP family.</text>
</comment>
<keyword evidence="5" id="KW-1185">Reference proteome</keyword>
<reference evidence="4" key="1">
    <citation type="submission" date="2021-09" db="EMBL/GenBank/DDBJ databases">
        <title>A high-quality genome of the endoparasitic fungus Hirsutella rhossiliensis with a comparison of Hirsutella genomes reveals transposable elements contributing to genome size variation.</title>
        <authorList>
            <person name="Lin R."/>
            <person name="Jiao Y."/>
            <person name="Sun X."/>
            <person name="Ling J."/>
            <person name="Xie B."/>
            <person name="Cheng X."/>
        </authorList>
    </citation>
    <scope>NUCLEOTIDE SEQUENCE</scope>
    <source>
        <strain evidence="4">HR02</strain>
    </source>
</reference>
<dbReference type="GO" id="GO:0030422">
    <property type="term" value="P:siRNA processing"/>
    <property type="evidence" value="ECO:0007669"/>
    <property type="project" value="TreeGrafter"/>
</dbReference>
<feature type="compositionally biased region" description="Polar residues" evidence="2">
    <location>
        <begin position="181"/>
        <end position="194"/>
    </location>
</feature>
<dbReference type="EMBL" id="JAIZPD010000003">
    <property type="protein sequence ID" value="KAH0966032.1"/>
    <property type="molecule type" value="Genomic_DNA"/>
</dbReference>
<sequence>MLVANPTEDELVRIIGGLNENYGLGIRNLNPHLSPSKRRRLAQTEDEARVDAIYHRIRFLHFNRGDQLSSCLGKFRTEAHRAQRRSVWQSFGVTGSGPQSSAASLQGRLLDILSDGPPLARTKPPKRLSDEASISQAKRPKSRENGLVDELPVRSRISPPGCRPPPGASPRPDETIHSYFPPTSTSTSMQTNGLSKSSLADNVFSTGQASALASSDTTLDDDFLDQAADAYPMSNEQYQAFAELLAKYDAHPGRHIDSFFNPRAPQGLEQRLRITWPKQPVPGLNEAPLAVIWEVTRFLQHCGVGAAEYELTYEPNQQWHNQTSLRAMHVNQGPFCGKGLPVRSEEQAYTLALDGFQSDVKAVTLSAELVPRSSDTGSFYEFRLNPLRLELGHRLNRRFGADRFLEIVMPSPLSSQEELASYKQNTNCAERIIRWLTASTHYFLGRHWTPFFTREFKKTCQSAAGKSQYLQRVYFFASDGNIFRMPDPRSGVPPLQEARTPNRRSKMPLHRLLDWAIEIQRNSKKPIPKLFARLALSLSRTWPTVVLKRHQILCRDRDVGTHETMNDGIGRMSRSLARKVATCLGLTYVPSGYQARIGSAKGMWIIDVEDDGLEEDDWIEIYPSQTKWDCAFEDPHHRCFEQFIPVLEEQAWDRGAMRRAIKEHLENGLVAELDAQTAALGHPADLRLWLRQTGGSRTGNVFHGVVPCLAGLPRTDEEAIAFLLDAGFHHRQLKYIQTLLFDLAKKRAEQLKTKTHVKVPHSAYMFMVADFTSTLEEGEGKKSLATMLSGGDFDGDRCWLTWDRNIVDNFRNAPVPECPDLFERGYLKKLDLTVEDIGAGQRSDDEISVKFVYIGLLFNMRPSLLGQCTKYKEKLCYKRNTVGDGAAIILSHLVSHLVDQSKQGIIFEMDDWDKLRRDFHWPSRLDNPHYSEDRIPDHNRMNGGNHILDFLKFEVAEKVIQRALTTFSEEVFSPGGENFDIDLTKMYNRFDERGKTSELVKQLLKGLRKDIDAVLETWRQRLSRKEEGESDYATKVKEVWEMWLNIKPAEELMSSELVQMLMEDSKSDLGQWNLLKASATFKYHWNHIKFTWRMAARQLCFLKVMQTEVAGEAAVAIVQPAMWASLRPDKNFITARSAQREAARENDSVVAVEEVMEYDDDGLAMDDV</sequence>
<dbReference type="PANTHER" id="PTHR23079:SF14">
    <property type="entry name" value="RNA-DEPENDENT RNA POLYMERASE"/>
    <property type="match status" value="1"/>
</dbReference>
<dbReference type="RefSeq" id="XP_044723545.1">
    <property type="nucleotide sequence ID" value="XM_044862519.1"/>
</dbReference>
<keyword evidence="1" id="KW-0548">Nucleotidyltransferase</keyword>
<keyword evidence="1" id="KW-0696">RNA-directed RNA polymerase</keyword>
<keyword evidence="1" id="KW-0808">Transferase</keyword>
<comment type="catalytic activity">
    <reaction evidence="1">
        <text>RNA(n) + a ribonucleoside 5'-triphosphate = RNA(n+1) + diphosphate</text>
        <dbReference type="Rhea" id="RHEA:21248"/>
        <dbReference type="Rhea" id="RHEA-COMP:14527"/>
        <dbReference type="Rhea" id="RHEA-COMP:17342"/>
        <dbReference type="ChEBI" id="CHEBI:33019"/>
        <dbReference type="ChEBI" id="CHEBI:61557"/>
        <dbReference type="ChEBI" id="CHEBI:140395"/>
        <dbReference type="EC" id="2.7.7.48"/>
    </reaction>
</comment>
<evidence type="ECO:0000256" key="2">
    <source>
        <dbReference type="SAM" id="MobiDB-lite"/>
    </source>
</evidence>
<dbReference type="PANTHER" id="PTHR23079">
    <property type="entry name" value="RNA-DEPENDENT RNA POLYMERASE"/>
    <property type="match status" value="1"/>
</dbReference>
<evidence type="ECO:0000313" key="4">
    <source>
        <dbReference type="EMBL" id="KAH0966032.1"/>
    </source>
</evidence>
<dbReference type="Gene3D" id="1.10.8.790">
    <property type="entry name" value="RNA-dependent RNA polymerase, slab domain, helical subdomain-like"/>
    <property type="match status" value="1"/>
</dbReference>
<dbReference type="GeneID" id="68353177"/>
<name>A0A9P8N346_9HYPO</name>
<comment type="caution">
    <text evidence="4">The sequence shown here is derived from an EMBL/GenBank/DDBJ whole genome shotgun (WGS) entry which is preliminary data.</text>
</comment>
<evidence type="ECO:0000313" key="5">
    <source>
        <dbReference type="Proteomes" id="UP000824596"/>
    </source>
</evidence>
<accession>A0A9P8N346</accession>
<dbReference type="GO" id="GO:0003968">
    <property type="term" value="F:RNA-directed RNA polymerase activity"/>
    <property type="evidence" value="ECO:0007669"/>
    <property type="project" value="UniProtKB-KW"/>
</dbReference>
<dbReference type="EC" id="2.7.7.48" evidence="1"/>
<keyword evidence="1" id="KW-0694">RNA-binding</keyword>
<dbReference type="InterPro" id="IPR057596">
    <property type="entry name" value="RDRP_core"/>
</dbReference>
<evidence type="ECO:0000259" key="3">
    <source>
        <dbReference type="Pfam" id="PF05183"/>
    </source>
</evidence>
<proteinExistence type="inferred from homology"/>
<gene>
    <name evidence="4" type="ORF">HRG_04048</name>
</gene>
<protein>
    <recommendedName>
        <fullName evidence="1">RNA-dependent RNA polymerase</fullName>
        <ecNumber evidence="1">2.7.7.48</ecNumber>
    </recommendedName>
</protein>
<dbReference type="InterPro" id="IPR007855">
    <property type="entry name" value="RDRP"/>
</dbReference>
<evidence type="ECO:0000256" key="1">
    <source>
        <dbReference type="RuleBase" id="RU363098"/>
    </source>
</evidence>
<dbReference type="GO" id="GO:0031380">
    <property type="term" value="C:nuclear RNA-directed RNA polymerase complex"/>
    <property type="evidence" value="ECO:0007669"/>
    <property type="project" value="TreeGrafter"/>
</dbReference>
<dbReference type="AlphaFoldDB" id="A0A9P8N346"/>